<keyword evidence="3" id="KW-0677">Repeat</keyword>
<dbReference type="Pfam" id="PF02754">
    <property type="entry name" value="CCG"/>
    <property type="match status" value="2"/>
</dbReference>
<dbReference type="EC" id="1.1.99.14" evidence="6"/>
<keyword evidence="2 6" id="KW-0479">Metal-binding</keyword>
<dbReference type="SUPFAM" id="SSF46548">
    <property type="entry name" value="alpha-helical ferredoxin"/>
    <property type="match status" value="1"/>
</dbReference>
<evidence type="ECO:0000259" key="7">
    <source>
        <dbReference type="PROSITE" id="PS50175"/>
    </source>
</evidence>
<dbReference type="InterPro" id="IPR012257">
    <property type="entry name" value="Glc_ox_4Fe-4S"/>
</dbReference>
<gene>
    <name evidence="9" type="primary">lutA_2</name>
    <name evidence="9" type="ORF">MOHU_13730</name>
</gene>
<evidence type="ECO:0000256" key="2">
    <source>
        <dbReference type="ARBA" id="ARBA00022723"/>
    </source>
</evidence>
<dbReference type="AlphaFoldDB" id="A0A2T0ARH0"/>
<dbReference type="InterPro" id="IPR009051">
    <property type="entry name" value="Helical_ferredxn"/>
</dbReference>
<proteinExistence type="predicted"/>
<keyword evidence="1 6" id="KW-0004">4Fe-4S</keyword>
<dbReference type="GO" id="GO:0004190">
    <property type="term" value="F:aspartic-type endopeptidase activity"/>
    <property type="evidence" value="ECO:0007669"/>
    <property type="project" value="InterPro"/>
</dbReference>
<dbReference type="GO" id="GO:0051539">
    <property type="term" value="F:4 iron, 4 sulfur cluster binding"/>
    <property type="evidence" value="ECO:0007669"/>
    <property type="project" value="UniProtKB-UniRule"/>
</dbReference>
<name>A0A2T0ARH0_9FIRM</name>
<dbReference type="InterPro" id="IPR001995">
    <property type="entry name" value="Peptidase_A2_cat"/>
</dbReference>
<evidence type="ECO:0000313" key="10">
    <source>
        <dbReference type="Proteomes" id="UP000238415"/>
    </source>
</evidence>
<dbReference type="InterPro" id="IPR017900">
    <property type="entry name" value="4Fe4S_Fe_S_CS"/>
</dbReference>
<keyword evidence="6" id="KW-0249">Electron transport</keyword>
<dbReference type="GO" id="GO:0019154">
    <property type="term" value="F:glycolate dehydrogenase activity"/>
    <property type="evidence" value="ECO:0007669"/>
    <property type="project" value="UniProtKB-EC"/>
</dbReference>
<dbReference type="Proteomes" id="UP000238415">
    <property type="component" value="Unassembled WGS sequence"/>
</dbReference>
<evidence type="ECO:0000256" key="6">
    <source>
        <dbReference type="PIRNR" id="PIRNR000139"/>
    </source>
</evidence>
<dbReference type="PROSITE" id="PS00198">
    <property type="entry name" value="4FE4S_FER_1"/>
    <property type="match status" value="2"/>
</dbReference>
<keyword evidence="10" id="KW-1185">Reference proteome</keyword>
<dbReference type="PANTHER" id="PTHR32479:SF20">
    <property type="entry name" value="GLYCOLATE OXIDASE IRON-SULFUR SUBUNIT"/>
    <property type="match status" value="1"/>
</dbReference>
<dbReference type="PIRSF" id="PIRSF000139">
    <property type="entry name" value="Glc_ox_4Fe-4S"/>
    <property type="match status" value="1"/>
</dbReference>
<dbReference type="InterPro" id="IPR004017">
    <property type="entry name" value="Cys_rich_dom"/>
</dbReference>
<dbReference type="InterPro" id="IPR017896">
    <property type="entry name" value="4Fe4S_Fe-S-bd"/>
</dbReference>
<evidence type="ECO:0000259" key="8">
    <source>
        <dbReference type="PROSITE" id="PS51379"/>
    </source>
</evidence>
<keyword evidence="5 6" id="KW-0411">Iron-sulfur</keyword>
<feature type="domain" description="4Fe-4S ferredoxin-type" evidence="8">
    <location>
        <begin position="21"/>
        <end position="42"/>
    </location>
</feature>
<dbReference type="RefSeq" id="WP_170066264.1">
    <property type="nucleotide sequence ID" value="NZ_PVXM01000028.1"/>
</dbReference>
<dbReference type="PANTHER" id="PTHR32479">
    <property type="entry name" value="GLYCOLATE OXIDASE IRON-SULFUR SUBUNIT"/>
    <property type="match status" value="1"/>
</dbReference>
<evidence type="ECO:0000256" key="4">
    <source>
        <dbReference type="ARBA" id="ARBA00023004"/>
    </source>
</evidence>
<evidence type="ECO:0000256" key="1">
    <source>
        <dbReference type="ARBA" id="ARBA00022485"/>
    </source>
</evidence>
<keyword evidence="6" id="KW-0813">Transport</keyword>
<sequence>MGVMAVDKNDLNNLPRLLLPCVRCGQCRSVCPVFLAKGVESDSPRGRMTLVRALLEGKLKPSDLLNEKLQQCLLCRTCVMECPSGVHVDRVIIAAREKLAEKKGIPLKKKVITRWLLPNLNRLAAFMPAAALLEGIVAVRVSGGYYRPRLNLPLVGKRLLPSVGGKRPEFLTSSTGGSFSASSAGRRVVFFTGCMTNMAYPRVAGAVVEVLRRHGVEVVIPKELVCCGLPMLAAGDRESFLRVREENIKVFKKYPGLAIITACASCGSTLKEYYAGGIEGKVYDFTEFLLGEVDFQPPRGVVERKITYHDPCHLRKAQQIKEQPRRLLKSIPGVQYQEVKEPDRCCGFGGTFSLSFPDLSQEIGITKVQALMDTGADTVVTACPGCMLQLADGLYNRQSAAAVMHVAEVLAAAYRAEERQN</sequence>
<comment type="function">
    <text evidence="6">Component of a complex that catalyzes the oxidation of glycolate to glyoxylate.</text>
</comment>
<evidence type="ECO:0000256" key="5">
    <source>
        <dbReference type="ARBA" id="ARBA00023014"/>
    </source>
</evidence>
<dbReference type="GO" id="GO:0006508">
    <property type="term" value="P:proteolysis"/>
    <property type="evidence" value="ECO:0007669"/>
    <property type="project" value="InterPro"/>
</dbReference>
<organism evidence="9 10">
    <name type="scientific">Neomoorella humiferrea</name>
    <dbReference type="NCBI Taxonomy" id="676965"/>
    <lineage>
        <taxon>Bacteria</taxon>
        <taxon>Bacillati</taxon>
        <taxon>Bacillota</taxon>
        <taxon>Clostridia</taxon>
        <taxon>Neomoorellales</taxon>
        <taxon>Neomoorellaceae</taxon>
        <taxon>Neomoorella</taxon>
    </lineage>
</organism>
<comment type="cofactor">
    <cofactor evidence="6">
        <name>[4Fe-4S] cluster</name>
        <dbReference type="ChEBI" id="CHEBI:49883"/>
    </cofactor>
    <text evidence="6">Binds 2 [4Fe-4S] clusters.</text>
</comment>
<feature type="domain" description="Peptidase A2" evidence="7">
    <location>
        <begin position="368"/>
        <end position="380"/>
    </location>
</feature>
<dbReference type="GO" id="GO:0046872">
    <property type="term" value="F:metal ion binding"/>
    <property type="evidence" value="ECO:0007669"/>
    <property type="project" value="UniProtKB-UniRule"/>
</dbReference>
<comment type="catalytic activity">
    <reaction evidence="6">
        <text>glycolate + A = glyoxylate + AH2</text>
        <dbReference type="Rhea" id="RHEA:21264"/>
        <dbReference type="ChEBI" id="CHEBI:13193"/>
        <dbReference type="ChEBI" id="CHEBI:17499"/>
        <dbReference type="ChEBI" id="CHEBI:29805"/>
        <dbReference type="ChEBI" id="CHEBI:36655"/>
        <dbReference type="EC" id="1.1.99.14"/>
    </reaction>
</comment>
<protein>
    <recommendedName>
        <fullName evidence="6">Glycolate oxidase iron-sulfur subunit</fullName>
        <ecNumber evidence="6">1.1.99.14</ecNumber>
    </recommendedName>
</protein>
<dbReference type="Gene3D" id="1.10.1060.10">
    <property type="entry name" value="Alpha-helical ferredoxin"/>
    <property type="match status" value="1"/>
</dbReference>
<dbReference type="PROSITE" id="PS51379">
    <property type="entry name" value="4FE4S_FER_2"/>
    <property type="match status" value="1"/>
</dbReference>
<evidence type="ECO:0000313" key="9">
    <source>
        <dbReference type="EMBL" id="PRR72448.1"/>
    </source>
</evidence>
<keyword evidence="4 6" id="KW-0408">Iron</keyword>
<dbReference type="PROSITE" id="PS50175">
    <property type="entry name" value="ASP_PROT_RETROV"/>
    <property type="match status" value="1"/>
</dbReference>
<comment type="catalytic activity">
    <reaction evidence="6">
        <text>(R)-lactate + A = pyruvate + AH2</text>
        <dbReference type="Rhea" id="RHEA:15089"/>
        <dbReference type="ChEBI" id="CHEBI:13193"/>
        <dbReference type="ChEBI" id="CHEBI:15361"/>
        <dbReference type="ChEBI" id="CHEBI:16004"/>
        <dbReference type="ChEBI" id="CHEBI:17499"/>
    </reaction>
</comment>
<dbReference type="EMBL" id="PVXM01000028">
    <property type="protein sequence ID" value="PRR72448.1"/>
    <property type="molecule type" value="Genomic_DNA"/>
</dbReference>
<comment type="caution">
    <text evidence="9">The sequence shown here is derived from an EMBL/GenBank/DDBJ whole genome shotgun (WGS) entry which is preliminary data.</text>
</comment>
<evidence type="ECO:0000256" key="3">
    <source>
        <dbReference type="ARBA" id="ARBA00022737"/>
    </source>
</evidence>
<accession>A0A2T0ARH0</accession>
<reference evidence="9 10" key="1">
    <citation type="submission" date="2018-03" db="EMBL/GenBank/DDBJ databases">
        <title>Genome sequence of Moorella humiferrea DSM 23265.</title>
        <authorList>
            <person name="Poehlein A."/>
            <person name="Daniel R."/>
        </authorList>
    </citation>
    <scope>NUCLEOTIDE SEQUENCE [LARGE SCALE GENOMIC DNA]</scope>
    <source>
        <strain evidence="9 10">DSM 23265</strain>
    </source>
</reference>
<dbReference type="Pfam" id="PF13183">
    <property type="entry name" value="Fer4_8"/>
    <property type="match status" value="1"/>
</dbReference>